<keyword evidence="4 7" id="KW-1133">Transmembrane helix</keyword>
<reference evidence="8 9" key="1">
    <citation type="submission" date="2015-07" db="EMBL/GenBank/DDBJ databases">
        <title>Draft genome of Achromobacter spanius.</title>
        <authorList>
            <person name="Wang X."/>
        </authorList>
    </citation>
    <scope>NUCLEOTIDE SEQUENCE [LARGE SCALE GENOMIC DNA]</scope>
    <source>
        <strain evidence="8 9">CGMCC9173</strain>
    </source>
</reference>
<evidence type="ECO:0000256" key="6">
    <source>
        <dbReference type="SAM" id="MobiDB-lite"/>
    </source>
</evidence>
<sequence>MNAPLRNGLRQALFGWLNLALTAPGVYLWLGLPMVLRQHGWSGTAIGLFQLASLPTLFKFLLALPLERRRATPATTKAAPPAATAPAARAAYRGWAVLLLLIYAAVLCALGWRNLLDDKHVLFALATAAALAGTWADVPVNALAIRVLPPSSHAWAGGVRSMALCLGAIAGGGLMLVAQARWGWQAPFAIMAGALALGAASLLFVREDLIGGQTKSAPDRVHGNGNGGGNGDGNDNRNGNDAAIAHVWPQIRAYVKRDDTRRWLPLLALLFPFIGSGWFFLKPLLLDQGLPAERVGWLVGVAGGAVGAVASAWSARCSKRMRPAVTVPWHAAAGCAALLSLAAAVWWQAPPAVLIACAMGIAAAMGATAALTFSLMMSHARPGWQALDYGIQSSVFSLTRIAVPLAAGVLMDAAGQVVMLAALAAASACVVWMALRTAPSLRG</sequence>
<feature type="transmembrane region" description="Helical" evidence="7">
    <location>
        <begin position="157"/>
        <end position="178"/>
    </location>
</feature>
<dbReference type="Gene3D" id="1.20.1250.20">
    <property type="entry name" value="MFS general substrate transporter like domains"/>
    <property type="match status" value="1"/>
</dbReference>
<dbReference type="InterPro" id="IPR036259">
    <property type="entry name" value="MFS_trans_sf"/>
</dbReference>
<dbReference type="PANTHER" id="PTHR12778">
    <property type="entry name" value="SOLUTE CARRIER FAMILY 33 ACETYL-COA TRANSPORTER -RELATED"/>
    <property type="match status" value="1"/>
</dbReference>
<evidence type="ECO:0000256" key="3">
    <source>
        <dbReference type="ARBA" id="ARBA00022692"/>
    </source>
</evidence>
<dbReference type="GO" id="GO:0016020">
    <property type="term" value="C:membrane"/>
    <property type="evidence" value="ECO:0007669"/>
    <property type="project" value="UniProtKB-SubCell"/>
</dbReference>
<feature type="transmembrane region" description="Helical" evidence="7">
    <location>
        <begin position="389"/>
        <end position="411"/>
    </location>
</feature>
<dbReference type="InterPro" id="IPR011701">
    <property type="entry name" value="MFS"/>
</dbReference>
<name>A0AAW3I6W4_9BURK</name>
<evidence type="ECO:0000256" key="2">
    <source>
        <dbReference type="ARBA" id="ARBA00022448"/>
    </source>
</evidence>
<comment type="subcellular location">
    <subcellularLocation>
        <location evidence="1">Membrane</location>
        <topology evidence="1">Multi-pass membrane protein</topology>
    </subcellularLocation>
</comment>
<dbReference type="RefSeq" id="WP_050446603.1">
    <property type="nucleotide sequence ID" value="NZ_LGVG01000010.1"/>
</dbReference>
<dbReference type="Pfam" id="PF07690">
    <property type="entry name" value="MFS_1"/>
    <property type="match status" value="1"/>
</dbReference>
<evidence type="ECO:0000313" key="8">
    <source>
        <dbReference type="EMBL" id="KNE27802.1"/>
    </source>
</evidence>
<dbReference type="GO" id="GO:0022857">
    <property type="term" value="F:transmembrane transporter activity"/>
    <property type="evidence" value="ECO:0007669"/>
    <property type="project" value="InterPro"/>
</dbReference>
<dbReference type="EMBL" id="LGVG01000010">
    <property type="protein sequence ID" value="KNE27802.1"/>
    <property type="molecule type" value="Genomic_DNA"/>
</dbReference>
<protein>
    <submittedName>
        <fullName evidence="8">MFS transporter</fullName>
    </submittedName>
</protein>
<dbReference type="InterPro" id="IPR004752">
    <property type="entry name" value="AmpG_permease/AT-1"/>
</dbReference>
<feature type="transmembrane region" description="Helical" evidence="7">
    <location>
        <begin position="42"/>
        <end position="62"/>
    </location>
</feature>
<keyword evidence="2" id="KW-0813">Transport</keyword>
<evidence type="ECO:0000313" key="9">
    <source>
        <dbReference type="Proteomes" id="UP000037511"/>
    </source>
</evidence>
<evidence type="ECO:0000256" key="5">
    <source>
        <dbReference type="ARBA" id="ARBA00023136"/>
    </source>
</evidence>
<comment type="caution">
    <text evidence="8">The sequence shown here is derived from an EMBL/GenBank/DDBJ whole genome shotgun (WGS) entry which is preliminary data.</text>
</comment>
<feature type="transmembrane region" description="Helical" evidence="7">
    <location>
        <begin position="327"/>
        <end position="347"/>
    </location>
</feature>
<evidence type="ECO:0000256" key="4">
    <source>
        <dbReference type="ARBA" id="ARBA00022989"/>
    </source>
</evidence>
<proteinExistence type="predicted"/>
<feature type="transmembrane region" description="Helical" evidence="7">
    <location>
        <begin position="263"/>
        <end position="281"/>
    </location>
</feature>
<dbReference type="PANTHER" id="PTHR12778:SF10">
    <property type="entry name" value="MAJOR FACILITATOR SUPERFAMILY DOMAIN-CONTAINING PROTEIN 3"/>
    <property type="match status" value="1"/>
</dbReference>
<accession>A0AAW3I6W4</accession>
<feature type="transmembrane region" description="Helical" evidence="7">
    <location>
        <begin position="184"/>
        <end position="205"/>
    </location>
</feature>
<feature type="transmembrane region" description="Helical" evidence="7">
    <location>
        <begin position="296"/>
        <end position="315"/>
    </location>
</feature>
<feature type="transmembrane region" description="Helical" evidence="7">
    <location>
        <begin position="353"/>
        <end position="377"/>
    </location>
</feature>
<dbReference type="AlphaFoldDB" id="A0AAW3I6W4"/>
<organism evidence="8 9">
    <name type="scientific">Achromobacter spanius</name>
    <dbReference type="NCBI Taxonomy" id="217203"/>
    <lineage>
        <taxon>Bacteria</taxon>
        <taxon>Pseudomonadati</taxon>
        <taxon>Pseudomonadota</taxon>
        <taxon>Betaproteobacteria</taxon>
        <taxon>Burkholderiales</taxon>
        <taxon>Alcaligenaceae</taxon>
        <taxon>Achromobacter</taxon>
    </lineage>
</organism>
<keyword evidence="5 7" id="KW-0472">Membrane</keyword>
<dbReference type="Proteomes" id="UP000037511">
    <property type="component" value="Unassembled WGS sequence"/>
</dbReference>
<keyword evidence="3 7" id="KW-0812">Transmembrane</keyword>
<evidence type="ECO:0000256" key="1">
    <source>
        <dbReference type="ARBA" id="ARBA00004141"/>
    </source>
</evidence>
<feature type="transmembrane region" description="Helical" evidence="7">
    <location>
        <begin position="95"/>
        <end position="115"/>
    </location>
</feature>
<feature type="transmembrane region" description="Helical" evidence="7">
    <location>
        <begin position="12"/>
        <end position="30"/>
    </location>
</feature>
<dbReference type="SUPFAM" id="SSF103473">
    <property type="entry name" value="MFS general substrate transporter"/>
    <property type="match status" value="1"/>
</dbReference>
<gene>
    <name evidence="8" type="ORF">AFM18_09750</name>
</gene>
<feature type="transmembrane region" description="Helical" evidence="7">
    <location>
        <begin position="121"/>
        <end position="145"/>
    </location>
</feature>
<evidence type="ECO:0000256" key="7">
    <source>
        <dbReference type="SAM" id="Phobius"/>
    </source>
</evidence>
<feature type="region of interest" description="Disordered" evidence="6">
    <location>
        <begin position="215"/>
        <end position="238"/>
    </location>
</feature>
<feature type="transmembrane region" description="Helical" evidence="7">
    <location>
        <begin position="417"/>
        <end position="435"/>
    </location>
</feature>